<accession>A0A6L9EH73</accession>
<evidence type="ECO:0000256" key="3">
    <source>
        <dbReference type="ARBA" id="ARBA00023163"/>
    </source>
</evidence>
<keyword evidence="3" id="KW-0804">Transcription</keyword>
<evidence type="ECO:0000259" key="4">
    <source>
        <dbReference type="PROSITE" id="PS50995"/>
    </source>
</evidence>
<keyword evidence="1" id="KW-0805">Transcription regulation</keyword>
<feature type="domain" description="HTH marR-type" evidence="4">
    <location>
        <begin position="14"/>
        <end position="151"/>
    </location>
</feature>
<dbReference type="SMART" id="SM00347">
    <property type="entry name" value="HTH_MARR"/>
    <property type="match status" value="1"/>
</dbReference>
<dbReference type="InterPro" id="IPR000835">
    <property type="entry name" value="HTH_MarR-typ"/>
</dbReference>
<organism evidence="5 6">
    <name type="scientific">Poritiphilus flavus</name>
    <dbReference type="NCBI Taxonomy" id="2697053"/>
    <lineage>
        <taxon>Bacteria</taxon>
        <taxon>Pseudomonadati</taxon>
        <taxon>Bacteroidota</taxon>
        <taxon>Flavobacteriia</taxon>
        <taxon>Flavobacteriales</taxon>
        <taxon>Flavobacteriaceae</taxon>
        <taxon>Poritiphilus</taxon>
    </lineage>
</organism>
<gene>
    <name evidence="5" type="ORF">GTQ38_18480</name>
</gene>
<keyword evidence="2" id="KW-0238">DNA-binding</keyword>
<dbReference type="PROSITE" id="PS50995">
    <property type="entry name" value="HTH_MARR_2"/>
    <property type="match status" value="1"/>
</dbReference>
<name>A0A6L9EH73_9FLAO</name>
<dbReference type="InterPro" id="IPR036390">
    <property type="entry name" value="WH_DNA-bd_sf"/>
</dbReference>
<evidence type="ECO:0000256" key="1">
    <source>
        <dbReference type="ARBA" id="ARBA00023015"/>
    </source>
</evidence>
<dbReference type="GO" id="GO:0003700">
    <property type="term" value="F:DNA-binding transcription factor activity"/>
    <property type="evidence" value="ECO:0007669"/>
    <property type="project" value="InterPro"/>
</dbReference>
<comment type="caution">
    <text evidence="5">The sequence shown here is derived from an EMBL/GenBank/DDBJ whole genome shotgun (WGS) entry which is preliminary data.</text>
</comment>
<dbReference type="SUPFAM" id="SSF46785">
    <property type="entry name" value="Winged helix' DNA-binding domain"/>
    <property type="match status" value="1"/>
</dbReference>
<keyword evidence="6" id="KW-1185">Reference proteome</keyword>
<dbReference type="PANTHER" id="PTHR42756:SF1">
    <property type="entry name" value="TRANSCRIPTIONAL REPRESSOR OF EMRAB OPERON"/>
    <property type="match status" value="1"/>
</dbReference>
<dbReference type="RefSeq" id="WP_161437036.1">
    <property type="nucleotide sequence ID" value="NZ_WXYO01000008.1"/>
</dbReference>
<dbReference type="AlphaFoldDB" id="A0A6L9EH73"/>
<evidence type="ECO:0000313" key="6">
    <source>
        <dbReference type="Proteomes" id="UP000475249"/>
    </source>
</evidence>
<dbReference type="PANTHER" id="PTHR42756">
    <property type="entry name" value="TRANSCRIPTIONAL REGULATOR, MARR"/>
    <property type="match status" value="1"/>
</dbReference>
<protein>
    <submittedName>
        <fullName evidence="5">MarR family transcriptional regulator</fullName>
    </submittedName>
</protein>
<dbReference type="EMBL" id="WXYO01000008">
    <property type="protein sequence ID" value="NAS14006.1"/>
    <property type="molecule type" value="Genomic_DNA"/>
</dbReference>
<dbReference type="Proteomes" id="UP000475249">
    <property type="component" value="Unassembled WGS sequence"/>
</dbReference>
<evidence type="ECO:0000313" key="5">
    <source>
        <dbReference type="EMBL" id="NAS14006.1"/>
    </source>
</evidence>
<dbReference type="InterPro" id="IPR036388">
    <property type="entry name" value="WH-like_DNA-bd_sf"/>
</dbReference>
<dbReference type="Pfam" id="PF12802">
    <property type="entry name" value="MarR_2"/>
    <property type="match status" value="1"/>
</dbReference>
<dbReference type="GO" id="GO:0003677">
    <property type="term" value="F:DNA binding"/>
    <property type="evidence" value="ECO:0007669"/>
    <property type="project" value="UniProtKB-KW"/>
</dbReference>
<evidence type="ECO:0000256" key="2">
    <source>
        <dbReference type="ARBA" id="ARBA00023125"/>
    </source>
</evidence>
<proteinExistence type="predicted"/>
<reference evidence="5 6" key="1">
    <citation type="submission" date="2020-01" db="EMBL/GenBank/DDBJ databases">
        <title>Bacteria diversity of Porities sp.</title>
        <authorList>
            <person name="Wang G."/>
        </authorList>
    </citation>
    <scope>NUCLEOTIDE SEQUENCE [LARGE SCALE GENOMIC DNA]</scope>
    <source>
        <strain evidence="5 6">R33</strain>
    </source>
</reference>
<sequence>METFDPHHQSRHIESKIVVALERISEAFKVLLWKKGKEYGLTPLQLQLLLFVRFHPPEKSKVNYLAREFNVAKATISETVRLLGKKELITRMRDPGDSRSYSIHLSETGLELVSKISDFASVIEAPLKDMPQSRKEAFFHELYYLISRLSSDGVISVNRMCVSCKFFERSENGTYCRFLEKVLSPGDHRIDCPEHQPVG</sequence>
<dbReference type="Gene3D" id="1.10.10.10">
    <property type="entry name" value="Winged helix-like DNA-binding domain superfamily/Winged helix DNA-binding domain"/>
    <property type="match status" value="1"/>
</dbReference>